<name>A0A3E3K375_9FIRM</name>
<reference evidence="2 3" key="1">
    <citation type="submission" date="2018-08" db="EMBL/GenBank/DDBJ databases">
        <title>A genome reference for cultivated species of the human gut microbiota.</title>
        <authorList>
            <person name="Zou Y."/>
            <person name="Xue W."/>
            <person name="Luo G."/>
        </authorList>
    </citation>
    <scope>NUCLEOTIDE SEQUENCE [LARGE SCALE GENOMIC DNA]</scope>
    <source>
        <strain evidence="2 3">AF37-2AT</strain>
    </source>
</reference>
<keyword evidence="1" id="KW-0812">Transmembrane</keyword>
<dbReference type="RefSeq" id="WP_024731580.1">
    <property type="nucleotide sequence ID" value="NZ_CALBAT010000017.1"/>
</dbReference>
<keyword evidence="1" id="KW-1133">Transmembrane helix</keyword>
<dbReference type="Proteomes" id="UP000261080">
    <property type="component" value="Unassembled WGS sequence"/>
</dbReference>
<evidence type="ECO:0008006" key="4">
    <source>
        <dbReference type="Google" id="ProtNLM"/>
    </source>
</evidence>
<sequence>MSRIHVHELLLMGILTALLFIGQVFLAFLPNIEIVSFLIILYTLVFGRKVFLMIYTFILLEGILYGFGLWWFQYLYLWSILAATVLLLRRFNHFLFWSVISGFFGLAFGALCAIPYVFLSGPDAALAYWIAGIPFDLLHCLGNLIVCCILFRPVYAILSKLSRQYHS</sequence>
<feature type="transmembrane region" description="Helical" evidence="1">
    <location>
        <begin position="70"/>
        <end position="88"/>
    </location>
</feature>
<evidence type="ECO:0000256" key="1">
    <source>
        <dbReference type="SAM" id="Phobius"/>
    </source>
</evidence>
<dbReference type="OrthoDB" id="5198189at2"/>
<organism evidence="2 3">
    <name type="scientific">Sellimonas intestinalis</name>
    <dbReference type="NCBI Taxonomy" id="1653434"/>
    <lineage>
        <taxon>Bacteria</taxon>
        <taxon>Bacillati</taxon>
        <taxon>Bacillota</taxon>
        <taxon>Clostridia</taxon>
        <taxon>Lachnospirales</taxon>
        <taxon>Lachnospiraceae</taxon>
        <taxon>Sellimonas</taxon>
    </lineage>
</organism>
<feature type="transmembrane region" description="Helical" evidence="1">
    <location>
        <begin position="35"/>
        <end position="58"/>
    </location>
</feature>
<proteinExistence type="predicted"/>
<feature type="transmembrane region" description="Helical" evidence="1">
    <location>
        <begin position="6"/>
        <end position="28"/>
    </location>
</feature>
<feature type="transmembrane region" description="Helical" evidence="1">
    <location>
        <begin position="95"/>
        <end position="119"/>
    </location>
</feature>
<comment type="caution">
    <text evidence="2">The sequence shown here is derived from an EMBL/GenBank/DDBJ whole genome shotgun (WGS) entry which is preliminary data.</text>
</comment>
<keyword evidence="3" id="KW-1185">Reference proteome</keyword>
<accession>A0A3E3K375</accession>
<evidence type="ECO:0000313" key="3">
    <source>
        <dbReference type="Proteomes" id="UP000261080"/>
    </source>
</evidence>
<protein>
    <recommendedName>
        <fullName evidence="4">ECF transporter S component</fullName>
    </recommendedName>
</protein>
<dbReference type="AlphaFoldDB" id="A0A3E3K375"/>
<gene>
    <name evidence="2" type="ORF">DW016_07725</name>
</gene>
<keyword evidence="1" id="KW-0472">Membrane</keyword>
<dbReference type="EMBL" id="QVLX01000003">
    <property type="protein sequence ID" value="RGE87983.1"/>
    <property type="molecule type" value="Genomic_DNA"/>
</dbReference>
<feature type="transmembrane region" description="Helical" evidence="1">
    <location>
        <begin position="125"/>
        <end position="151"/>
    </location>
</feature>
<evidence type="ECO:0000313" key="2">
    <source>
        <dbReference type="EMBL" id="RGE87983.1"/>
    </source>
</evidence>